<accession>A0A2N5UJ54</accession>
<comment type="caution">
    <text evidence="1">The sequence shown here is derived from an EMBL/GenBank/DDBJ whole genome shotgun (WGS) entry which is preliminary data.</text>
</comment>
<evidence type="ECO:0000313" key="2">
    <source>
        <dbReference type="Proteomes" id="UP000235392"/>
    </source>
</evidence>
<dbReference type="Proteomes" id="UP000235392">
    <property type="component" value="Unassembled WGS sequence"/>
</dbReference>
<reference evidence="1 2" key="1">
    <citation type="submission" date="2017-11" db="EMBL/GenBank/DDBJ databases">
        <title>De novo assembly and phasing of dikaryotic genomes from two isolates of Puccinia coronata f. sp. avenae, the causal agent of oat crown rust.</title>
        <authorList>
            <person name="Miller M.E."/>
            <person name="Zhang Y."/>
            <person name="Omidvar V."/>
            <person name="Sperschneider J."/>
            <person name="Schwessinger B."/>
            <person name="Raley C."/>
            <person name="Palmer J.M."/>
            <person name="Garnica D."/>
            <person name="Upadhyaya N."/>
            <person name="Rathjen J."/>
            <person name="Taylor J.M."/>
            <person name="Park R.F."/>
            <person name="Dodds P.N."/>
            <person name="Hirsch C.D."/>
            <person name="Kianian S.F."/>
            <person name="Figueroa M."/>
        </authorList>
    </citation>
    <scope>NUCLEOTIDE SEQUENCE [LARGE SCALE GENOMIC DNA]</scope>
    <source>
        <strain evidence="1">12SD80</strain>
    </source>
</reference>
<gene>
    <name evidence="1" type="ORF">PCASD_11324</name>
</gene>
<evidence type="ECO:0000313" key="1">
    <source>
        <dbReference type="EMBL" id="PLW37782.1"/>
    </source>
</evidence>
<dbReference type="AlphaFoldDB" id="A0A2N5UJ54"/>
<proteinExistence type="predicted"/>
<organism evidence="1 2">
    <name type="scientific">Puccinia coronata f. sp. avenae</name>
    <dbReference type="NCBI Taxonomy" id="200324"/>
    <lineage>
        <taxon>Eukaryota</taxon>
        <taxon>Fungi</taxon>
        <taxon>Dikarya</taxon>
        <taxon>Basidiomycota</taxon>
        <taxon>Pucciniomycotina</taxon>
        <taxon>Pucciniomycetes</taxon>
        <taxon>Pucciniales</taxon>
        <taxon>Pucciniaceae</taxon>
        <taxon>Puccinia</taxon>
    </lineage>
</organism>
<sequence length="187" mass="21116">MSTTKGGPFQPGHHTRVTLSATQLKWLQETQNNIDLAISRYEGRVGDDLVARLHKIQSGDDRRTWDWFIISQHRQEMLASLPLNNTIKEIFANIKATSDTELTPPRALVRIPLLWRSAEITMFAQRVDNEARCIPSTASHHTGFKDVPCNLPRNCYNASYLSELLETQLVLLNPTDPIPMADLLQGA</sequence>
<protein>
    <submittedName>
        <fullName evidence="1">Uncharacterized protein</fullName>
    </submittedName>
</protein>
<dbReference type="EMBL" id="PGCI01000137">
    <property type="protein sequence ID" value="PLW37782.1"/>
    <property type="molecule type" value="Genomic_DNA"/>
</dbReference>
<name>A0A2N5UJ54_9BASI</name>